<reference evidence="3 4" key="1">
    <citation type="submission" date="2016-10" db="EMBL/GenBank/DDBJ databases">
        <authorList>
            <person name="de Groot N.N."/>
        </authorList>
    </citation>
    <scope>NUCLEOTIDE SEQUENCE [LARGE SCALE GENOMIC DNA]</scope>
    <source>
        <strain evidence="3 4">DSM 44637</strain>
    </source>
</reference>
<feature type="chain" id="PRO_5038938120" description="DUF3558 domain-containing protein" evidence="2">
    <location>
        <begin position="24"/>
        <end position="209"/>
    </location>
</feature>
<gene>
    <name evidence="3" type="ORF">SAMN05421854_101872</name>
</gene>
<dbReference type="OrthoDB" id="3678908at2"/>
<dbReference type="Pfam" id="PF12079">
    <property type="entry name" value="DUF3558"/>
    <property type="match status" value="1"/>
</dbReference>
<evidence type="ECO:0000313" key="3">
    <source>
        <dbReference type="EMBL" id="SFO16830.1"/>
    </source>
</evidence>
<dbReference type="RefSeq" id="WP_067578396.1">
    <property type="nucleotide sequence ID" value="NZ_FOWC01000001.1"/>
</dbReference>
<feature type="region of interest" description="Disordered" evidence="1">
    <location>
        <begin position="24"/>
        <end position="59"/>
    </location>
</feature>
<proteinExistence type="predicted"/>
<keyword evidence="2" id="KW-0732">Signal</keyword>
<sequence length="209" mass="21140">MRSTGFRISLLALALTAGLVACSGSGGKADPPGQPLPSSGSSSGDAQQPSSAAPKIANPLPASVVQGDPCKVLTDAQVKALFSGASPAVQPSEDTGVAKQCRWSNPSRGSGIGVQLVYAWKDGLGHVYAKKNEGFFKELAPVQGYPVVAYGPSDDRSTGRCSVAIGIADDAAFEIDVKLANDQVGSSADPCQDAQHVADLAVTTLKGGA</sequence>
<name>A0A1I5EZL5_9PSEU</name>
<evidence type="ECO:0000313" key="4">
    <source>
        <dbReference type="Proteomes" id="UP000199137"/>
    </source>
</evidence>
<accession>A0A1I5EZL5</accession>
<evidence type="ECO:0008006" key="5">
    <source>
        <dbReference type="Google" id="ProtNLM"/>
    </source>
</evidence>
<dbReference type="STRING" id="112413.SAMN05421854_101872"/>
<evidence type="ECO:0000256" key="2">
    <source>
        <dbReference type="SAM" id="SignalP"/>
    </source>
</evidence>
<dbReference type="Proteomes" id="UP000199137">
    <property type="component" value="Unassembled WGS sequence"/>
</dbReference>
<dbReference type="EMBL" id="FOWC01000001">
    <property type="protein sequence ID" value="SFO16830.1"/>
    <property type="molecule type" value="Genomic_DNA"/>
</dbReference>
<feature type="compositionally biased region" description="Low complexity" evidence="1">
    <location>
        <begin position="36"/>
        <end position="54"/>
    </location>
</feature>
<protein>
    <recommendedName>
        <fullName evidence="5">DUF3558 domain-containing protein</fullName>
    </recommendedName>
</protein>
<feature type="signal peptide" evidence="2">
    <location>
        <begin position="1"/>
        <end position="23"/>
    </location>
</feature>
<organism evidence="3 4">
    <name type="scientific">Amycolatopsis rubida</name>
    <dbReference type="NCBI Taxonomy" id="112413"/>
    <lineage>
        <taxon>Bacteria</taxon>
        <taxon>Bacillati</taxon>
        <taxon>Actinomycetota</taxon>
        <taxon>Actinomycetes</taxon>
        <taxon>Pseudonocardiales</taxon>
        <taxon>Pseudonocardiaceae</taxon>
        <taxon>Amycolatopsis</taxon>
    </lineage>
</organism>
<dbReference type="PROSITE" id="PS51257">
    <property type="entry name" value="PROKAR_LIPOPROTEIN"/>
    <property type="match status" value="1"/>
</dbReference>
<evidence type="ECO:0000256" key="1">
    <source>
        <dbReference type="SAM" id="MobiDB-lite"/>
    </source>
</evidence>
<dbReference type="InterPro" id="IPR024520">
    <property type="entry name" value="DUF3558"/>
</dbReference>
<dbReference type="AlphaFoldDB" id="A0A1I5EZL5"/>